<dbReference type="RefSeq" id="WP_123039928.1">
    <property type="nucleotide sequence ID" value="NZ_CP033433.1"/>
</dbReference>
<evidence type="ECO:0000256" key="4">
    <source>
        <dbReference type="PROSITE-ProRule" id="PRU00169"/>
    </source>
</evidence>
<keyword evidence="8" id="KW-1185">Reference proteome</keyword>
<evidence type="ECO:0000256" key="2">
    <source>
        <dbReference type="ARBA" id="ARBA00023125"/>
    </source>
</evidence>
<reference evidence="7 8" key="1">
    <citation type="submission" date="2018-10" db="EMBL/GenBank/DDBJ databases">
        <title>Genome Sequence of Cohnella sp.</title>
        <authorList>
            <person name="Srinivasan S."/>
            <person name="Kim M.K."/>
        </authorList>
    </citation>
    <scope>NUCLEOTIDE SEQUENCE [LARGE SCALE GENOMIC DNA]</scope>
    <source>
        <strain evidence="7 8">18JY8-7</strain>
    </source>
</reference>
<keyword evidence="2" id="KW-0238">DNA-binding</keyword>
<feature type="domain" description="HTH araC/xylS-type" evidence="5">
    <location>
        <begin position="435"/>
        <end position="533"/>
    </location>
</feature>
<dbReference type="CDD" id="cd17536">
    <property type="entry name" value="REC_YesN-like"/>
    <property type="match status" value="1"/>
</dbReference>
<dbReference type="AlphaFoldDB" id="A0A3G3JUG3"/>
<dbReference type="SUPFAM" id="SSF46689">
    <property type="entry name" value="Homeodomain-like"/>
    <property type="match status" value="1"/>
</dbReference>
<dbReference type="PRINTS" id="PR00032">
    <property type="entry name" value="HTHARAC"/>
</dbReference>
<dbReference type="Gene3D" id="1.10.10.60">
    <property type="entry name" value="Homeodomain-like"/>
    <property type="match status" value="2"/>
</dbReference>
<dbReference type="Pfam" id="PF00072">
    <property type="entry name" value="Response_reg"/>
    <property type="match status" value="1"/>
</dbReference>
<dbReference type="Pfam" id="PF17853">
    <property type="entry name" value="GGDEF_2"/>
    <property type="match status" value="1"/>
</dbReference>
<dbReference type="PROSITE" id="PS00041">
    <property type="entry name" value="HTH_ARAC_FAMILY_1"/>
    <property type="match status" value="1"/>
</dbReference>
<dbReference type="InterPro" id="IPR018062">
    <property type="entry name" value="HTH_AraC-typ_CS"/>
</dbReference>
<evidence type="ECO:0000259" key="6">
    <source>
        <dbReference type="PROSITE" id="PS50110"/>
    </source>
</evidence>
<keyword evidence="1" id="KW-0805">Transcription regulation</keyword>
<dbReference type="PANTHER" id="PTHR43280:SF2">
    <property type="entry name" value="HTH-TYPE TRANSCRIPTIONAL REGULATOR EXSA"/>
    <property type="match status" value="1"/>
</dbReference>
<proteinExistence type="predicted"/>
<evidence type="ECO:0000313" key="8">
    <source>
        <dbReference type="Proteomes" id="UP000269097"/>
    </source>
</evidence>
<feature type="domain" description="Response regulatory" evidence="6">
    <location>
        <begin position="2"/>
        <end position="119"/>
    </location>
</feature>
<dbReference type="PROSITE" id="PS50110">
    <property type="entry name" value="RESPONSE_REGULATORY"/>
    <property type="match status" value="1"/>
</dbReference>
<dbReference type="PROSITE" id="PS01124">
    <property type="entry name" value="HTH_ARAC_FAMILY_2"/>
    <property type="match status" value="1"/>
</dbReference>
<dbReference type="Gene3D" id="3.40.50.2300">
    <property type="match status" value="1"/>
</dbReference>
<evidence type="ECO:0000256" key="3">
    <source>
        <dbReference type="ARBA" id="ARBA00023163"/>
    </source>
</evidence>
<dbReference type="EMBL" id="CP033433">
    <property type="protein sequence ID" value="AYQ71866.1"/>
    <property type="molecule type" value="Genomic_DNA"/>
</dbReference>
<sequence length="540" mass="61423">MKALIIDDEKHVREAIRLLVPWESYGIGTVLEASDGLAAMETIERERPAIVFTDMMMPRLGGMELMEWIAKEVPGSKMIVISGHEDFSFVRHAVKYGGIDYILKPIDPDQLNAAVGKAVDGWRADEEARNRDLSRSMEIHRLKPVYRDQYFNSLLLETKDDPSVRETLRQEFSLPGPVNTARAAVLSLDFAPSSIRRKFAAGWDLLFFSVTNVCNEILRGRDAGYAFRNREEENEIVLILWGAAVTAETLLKELGDAIARSLKVRFPFGLGAPAAFPGKLQTSYRQARAALRHSPVSPVGSGVRMFEAGQETEPVGEFFYRYEERIRFAVQSGSREQVQAALEPWFTVLEGAQTRTLEQLRVWWREFRLALSIWRQQAGLPSGEAEENGEDGFPPVLEEDGTFALAAWKERFLLETCELAERLPRHGHGDGSTMKSIAAYVEQFAFEDLSLQDIANRFYLSREYISRKFKQEMNENLTDFIARVRVERARELLLNPQFKISRVAEMVGFQDEKYFSKVFKKWTGCSPGEFRKNAKTPPSP</sequence>
<dbReference type="SUPFAM" id="SSF52172">
    <property type="entry name" value="CheY-like"/>
    <property type="match status" value="1"/>
</dbReference>
<dbReference type="PANTHER" id="PTHR43280">
    <property type="entry name" value="ARAC-FAMILY TRANSCRIPTIONAL REGULATOR"/>
    <property type="match status" value="1"/>
</dbReference>
<dbReference type="SMART" id="SM00448">
    <property type="entry name" value="REC"/>
    <property type="match status" value="1"/>
</dbReference>
<dbReference type="InterPro" id="IPR018060">
    <property type="entry name" value="HTH_AraC"/>
</dbReference>
<dbReference type="InterPro" id="IPR020449">
    <property type="entry name" value="Tscrpt_reg_AraC-type_HTH"/>
</dbReference>
<organism evidence="7 8">
    <name type="scientific">Cohnella candidum</name>
    <dbReference type="NCBI Taxonomy" id="2674991"/>
    <lineage>
        <taxon>Bacteria</taxon>
        <taxon>Bacillati</taxon>
        <taxon>Bacillota</taxon>
        <taxon>Bacilli</taxon>
        <taxon>Bacillales</taxon>
        <taxon>Paenibacillaceae</taxon>
        <taxon>Cohnella</taxon>
    </lineage>
</organism>
<keyword evidence="4" id="KW-0597">Phosphoprotein</keyword>
<protein>
    <submittedName>
        <fullName evidence="7">Response regulator</fullName>
    </submittedName>
</protein>
<dbReference type="InterPro" id="IPR009057">
    <property type="entry name" value="Homeodomain-like_sf"/>
</dbReference>
<dbReference type="Proteomes" id="UP000269097">
    <property type="component" value="Chromosome"/>
</dbReference>
<name>A0A3G3JUG3_9BACL</name>
<dbReference type="InterPro" id="IPR001789">
    <property type="entry name" value="Sig_transdc_resp-reg_receiver"/>
</dbReference>
<evidence type="ECO:0000259" key="5">
    <source>
        <dbReference type="PROSITE" id="PS01124"/>
    </source>
</evidence>
<keyword evidence="3" id="KW-0804">Transcription</keyword>
<dbReference type="GO" id="GO:0043565">
    <property type="term" value="F:sequence-specific DNA binding"/>
    <property type="evidence" value="ECO:0007669"/>
    <property type="project" value="InterPro"/>
</dbReference>
<dbReference type="SMART" id="SM00342">
    <property type="entry name" value="HTH_ARAC"/>
    <property type="match status" value="1"/>
</dbReference>
<dbReference type="InterPro" id="IPR041522">
    <property type="entry name" value="CdaR_GGDEF"/>
</dbReference>
<accession>A0A3G3JUG3</accession>
<dbReference type="InterPro" id="IPR011006">
    <property type="entry name" value="CheY-like_superfamily"/>
</dbReference>
<gene>
    <name evidence="7" type="ORF">EAV92_04385</name>
</gene>
<dbReference type="GO" id="GO:0003700">
    <property type="term" value="F:DNA-binding transcription factor activity"/>
    <property type="evidence" value="ECO:0007669"/>
    <property type="project" value="InterPro"/>
</dbReference>
<evidence type="ECO:0000256" key="1">
    <source>
        <dbReference type="ARBA" id="ARBA00023015"/>
    </source>
</evidence>
<dbReference type="Pfam" id="PF12833">
    <property type="entry name" value="HTH_18"/>
    <property type="match status" value="1"/>
</dbReference>
<evidence type="ECO:0000313" key="7">
    <source>
        <dbReference type="EMBL" id="AYQ71866.1"/>
    </source>
</evidence>
<feature type="modified residue" description="4-aspartylphosphate" evidence="4">
    <location>
        <position position="54"/>
    </location>
</feature>
<dbReference type="GO" id="GO:0000160">
    <property type="term" value="P:phosphorelay signal transduction system"/>
    <property type="evidence" value="ECO:0007669"/>
    <property type="project" value="InterPro"/>
</dbReference>
<dbReference type="KEGG" id="coh:EAV92_04385"/>